<name>A0ABQ9DAQ3_9PASS</name>
<keyword evidence="2" id="KW-1185">Reference proteome</keyword>
<comment type="caution">
    <text evidence="1">The sequence shown here is derived from an EMBL/GenBank/DDBJ whole genome shotgun (WGS) entry which is preliminary data.</text>
</comment>
<evidence type="ECO:0000313" key="1">
    <source>
        <dbReference type="EMBL" id="KAJ7417776.1"/>
    </source>
</evidence>
<dbReference type="EMBL" id="WHWB01033738">
    <property type="protein sequence ID" value="KAJ7417776.1"/>
    <property type="molecule type" value="Genomic_DNA"/>
</dbReference>
<accession>A0ABQ9DAQ3</accession>
<sequence>MKSPETMGVNVVTQRDLDKLKEWVWRGVMRFNKIKCKVLQLGQGNSRHQHRLGDEQIKSSAAEKDLRLLGGERLDMTRPCALTAQKPNMS</sequence>
<organism evidence="1 2">
    <name type="scientific">Willisornis vidua</name>
    <name type="common">Xingu scale-backed antbird</name>
    <dbReference type="NCBI Taxonomy" id="1566151"/>
    <lineage>
        <taxon>Eukaryota</taxon>
        <taxon>Metazoa</taxon>
        <taxon>Chordata</taxon>
        <taxon>Craniata</taxon>
        <taxon>Vertebrata</taxon>
        <taxon>Euteleostomi</taxon>
        <taxon>Archelosauria</taxon>
        <taxon>Archosauria</taxon>
        <taxon>Dinosauria</taxon>
        <taxon>Saurischia</taxon>
        <taxon>Theropoda</taxon>
        <taxon>Coelurosauria</taxon>
        <taxon>Aves</taxon>
        <taxon>Neognathae</taxon>
        <taxon>Neoaves</taxon>
        <taxon>Telluraves</taxon>
        <taxon>Australaves</taxon>
        <taxon>Passeriformes</taxon>
        <taxon>Thamnophilidae</taxon>
        <taxon>Willisornis</taxon>
    </lineage>
</organism>
<proteinExistence type="predicted"/>
<gene>
    <name evidence="1" type="ORF">WISP_63040</name>
</gene>
<protein>
    <recommendedName>
        <fullName evidence="3">Rna-directed dna polymerase from mobile element jockey-like</fullName>
    </recommendedName>
</protein>
<evidence type="ECO:0008006" key="3">
    <source>
        <dbReference type="Google" id="ProtNLM"/>
    </source>
</evidence>
<reference evidence="1" key="1">
    <citation type="submission" date="2019-10" db="EMBL/GenBank/DDBJ databases">
        <authorList>
            <person name="Soares A.E.R."/>
            <person name="Aleixo A."/>
            <person name="Schneider P."/>
            <person name="Miyaki C.Y."/>
            <person name="Schneider M.P."/>
            <person name="Mello C."/>
            <person name="Vasconcelos A.T.R."/>
        </authorList>
    </citation>
    <scope>NUCLEOTIDE SEQUENCE</scope>
    <source>
        <tissue evidence="1">Muscle</tissue>
    </source>
</reference>
<evidence type="ECO:0000313" key="2">
    <source>
        <dbReference type="Proteomes" id="UP001145742"/>
    </source>
</evidence>
<dbReference type="Proteomes" id="UP001145742">
    <property type="component" value="Unassembled WGS sequence"/>
</dbReference>